<protein>
    <submittedName>
        <fullName evidence="5">Uncharacterized protein</fullName>
    </submittedName>
</protein>
<organism evidence="5 6">
    <name type="scientific">Erythranthe guttata</name>
    <name type="common">Yellow monkey flower</name>
    <name type="synonym">Mimulus guttatus</name>
    <dbReference type="NCBI Taxonomy" id="4155"/>
    <lineage>
        <taxon>Eukaryota</taxon>
        <taxon>Viridiplantae</taxon>
        <taxon>Streptophyta</taxon>
        <taxon>Embryophyta</taxon>
        <taxon>Tracheophyta</taxon>
        <taxon>Spermatophyta</taxon>
        <taxon>Magnoliopsida</taxon>
        <taxon>eudicotyledons</taxon>
        <taxon>Gunneridae</taxon>
        <taxon>Pentapetalae</taxon>
        <taxon>asterids</taxon>
        <taxon>lamiids</taxon>
        <taxon>Lamiales</taxon>
        <taxon>Phrymaceae</taxon>
        <taxon>Erythranthe</taxon>
    </lineage>
</organism>
<dbReference type="PANTHER" id="PTHR31901">
    <property type="entry name" value="GH3 DOMAIN-CONTAINING PROTEIN"/>
    <property type="match status" value="1"/>
</dbReference>
<evidence type="ECO:0000313" key="5">
    <source>
        <dbReference type="EMBL" id="EYU42708.1"/>
    </source>
</evidence>
<dbReference type="Proteomes" id="UP000030748">
    <property type="component" value="Unassembled WGS sequence"/>
</dbReference>
<keyword evidence="6" id="KW-1185">Reference proteome</keyword>
<accession>A0A022RSF6</accession>
<dbReference type="eggNOG" id="ENOG502QR80">
    <property type="taxonomic scope" value="Eukaryota"/>
</dbReference>
<evidence type="ECO:0000313" key="6">
    <source>
        <dbReference type="Proteomes" id="UP000030748"/>
    </source>
</evidence>
<dbReference type="GO" id="GO:0005737">
    <property type="term" value="C:cytoplasm"/>
    <property type="evidence" value="ECO:0000318"/>
    <property type="project" value="GO_Central"/>
</dbReference>
<dbReference type="PANTHER" id="PTHR31901:SF96">
    <property type="entry name" value="INDOLE-3-ACETIC ACID-AMIDO SYNTHETASE GH3.1-RELATED"/>
    <property type="match status" value="1"/>
</dbReference>
<evidence type="ECO:0000256" key="1">
    <source>
        <dbReference type="ARBA" id="ARBA00008068"/>
    </source>
</evidence>
<proteinExistence type="inferred from homology"/>
<dbReference type="AlphaFoldDB" id="A0A022RSF6"/>
<comment type="similarity">
    <text evidence="1">Belongs to the IAA-amido conjugating enzyme family.</text>
</comment>
<name>A0A022RSF6_ERYGU</name>
<dbReference type="KEGG" id="egt:105952116"/>
<evidence type="ECO:0000259" key="3">
    <source>
        <dbReference type="Pfam" id="PF23571"/>
    </source>
</evidence>
<dbReference type="InterPro" id="IPR055377">
    <property type="entry name" value="GH3_M"/>
</dbReference>
<evidence type="ECO:0000259" key="4">
    <source>
        <dbReference type="Pfam" id="PF23572"/>
    </source>
</evidence>
<feature type="domain" description="GH3 middle" evidence="3">
    <location>
        <begin position="259"/>
        <end position="330"/>
    </location>
</feature>
<sequence length="498" mass="55984">MFILSSSGTSSGEPKLIPYTKDESDRRLRLCSLITPILNLHVNGLDKGKTLMFMYTKPEIKTKGGIIARTTATSLFKTNLFKTRPYNSSNNVHTSPIEAILCGDPFQSTYTQMLCGLYERERILRVGTSFAYGLIRIIKFLKNHWRELTHDIRTGSLHPKVSDPSIRGCMTRVIRPDPDLADLIARECADDNCEGIIKRIWPNTKFLDVIVTGNMSRYIPTLDYYSGGLPKASTIYASSECYFGLNLDPVSDGASEISYTLMPNMAYFEFLPLVVRDQREVLVDLVDVEIGKEYEVVITTFAGLYRYRGGDILQVTGFHNSAPKFKIIGRKNVVLNIDWEKTSEVELQAAVESASQLLQEFNTSVVEYTSFADTTKIPGHYVIYWELLLPTKGYSVNLPSDGVVLENCCLAMEESLNPMYRLLRVEGSIGPLEIRLVKSGTFEEVMNHAISRPGASISQYKVPRCVSSKPIVELLDSRVVSTHLSPSLPKWNSEFVKF</sequence>
<evidence type="ECO:0000256" key="2">
    <source>
        <dbReference type="ARBA" id="ARBA00022598"/>
    </source>
</evidence>
<reference evidence="5 6" key="1">
    <citation type="journal article" date="2013" name="Proc. Natl. Acad. Sci. U.S.A.">
        <title>Fine-scale variation in meiotic recombination in Mimulus inferred from population shotgun sequencing.</title>
        <authorList>
            <person name="Hellsten U."/>
            <person name="Wright K.M."/>
            <person name="Jenkins J."/>
            <person name="Shu S."/>
            <person name="Yuan Y."/>
            <person name="Wessler S.R."/>
            <person name="Schmutz J."/>
            <person name="Willis J.H."/>
            <person name="Rokhsar D.S."/>
        </authorList>
    </citation>
    <scope>NUCLEOTIDE SEQUENCE [LARGE SCALE GENOMIC DNA]</scope>
    <source>
        <strain evidence="6">cv. DUN x IM62</strain>
    </source>
</reference>
<dbReference type="Pfam" id="PF23572">
    <property type="entry name" value="GH3_C"/>
    <property type="match status" value="1"/>
</dbReference>
<dbReference type="InterPro" id="IPR055378">
    <property type="entry name" value="GH3_C"/>
</dbReference>
<dbReference type="EMBL" id="KI630281">
    <property type="protein sequence ID" value="EYU42708.1"/>
    <property type="molecule type" value="Genomic_DNA"/>
</dbReference>
<dbReference type="GO" id="GO:0016881">
    <property type="term" value="F:acid-amino acid ligase activity"/>
    <property type="evidence" value="ECO:0000318"/>
    <property type="project" value="GO_Central"/>
</dbReference>
<feature type="domain" description="GH3 C-terminal" evidence="4">
    <location>
        <begin position="346"/>
        <end position="469"/>
    </location>
</feature>
<dbReference type="Pfam" id="PF03321">
    <property type="entry name" value="GH3"/>
    <property type="match status" value="1"/>
</dbReference>
<dbReference type="PhylomeDB" id="A0A022RSF6"/>
<dbReference type="OrthoDB" id="10004661at2759"/>
<dbReference type="InterPro" id="IPR004993">
    <property type="entry name" value="GH3"/>
</dbReference>
<dbReference type="Pfam" id="PF23571">
    <property type="entry name" value="GH3_M"/>
    <property type="match status" value="1"/>
</dbReference>
<keyword evidence="2" id="KW-0436">Ligase</keyword>
<gene>
    <name evidence="5" type="ORF">MIMGU_mgv1a005056mg</name>
</gene>